<protein>
    <recommendedName>
        <fullName evidence="4 6">dTDP-4-dehydrorhamnose reductase</fullName>
        <ecNumber evidence="3 6">1.1.1.133</ecNumber>
    </recommendedName>
</protein>
<dbReference type="EMBL" id="CP036316">
    <property type="protein sequence ID" value="QDT64230.1"/>
    <property type="molecule type" value="Genomic_DNA"/>
</dbReference>
<dbReference type="Proteomes" id="UP000319976">
    <property type="component" value="Chromosome"/>
</dbReference>
<evidence type="ECO:0000256" key="2">
    <source>
        <dbReference type="ARBA" id="ARBA00010944"/>
    </source>
</evidence>
<dbReference type="PANTHER" id="PTHR10491:SF4">
    <property type="entry name" value="METHIONINE ADENOSYLTRANSFERASE 2 SUBUNIT BETA"/>
    <property type="match status" value="1"/>
</dbReference>
<dbReference type="PANTHER" id="PTHR10491">
    <property type="entry name" value="DTDP-4-DEHYDRORHAMNOSE REDUCTASE"/>
    <property type="match status" value="1"/>
</dbReference>
<feature type="domain" description="RmlD-like substrate binding" evidence="7">
    <location>
        <begin position="4"/>
        <end position="285"/>
    </location>
</feature>
<evidence type="ECO:0000256" key="6">
    <source>
        <dbReference type="RuleBase" id="RU364082"/>
    </source>
</evidence>
<dbReference type="InterPro" id="IPR005913">
    <property type="entry name" value="dTDP_dehydrorham_reduct"/>
</dbReference>
<evidence type="ECO:0000256" key="4">
    <source>
        <dbReference type="ARBA" id="ARBA00017099"/>
    </source>
</evidence>
<dbReference type="GO" id="GO:0006556">
    <property type="term" value="P:S-adenosylmethionine biosynthetic process"/>
    <property type="evidence" value="ECO:0007669"/>
    <property type="project" value="TreeGrafter"/>
</dbReference>
<comment type="function">
    <text evidence="6">Catalyzes the reduction of dTDP-6-deoxy-L-lyxo-4-hexulose to yield dTDP-L-rhamnose.</text>
</comment>
<evidence type="ECO:0000259" key="7">
    <source>
        <dbReference type="Pfam" id="PF04321"/>
    </source>
</evidence>
<comment type="pathway">
    <text evidence="1 6">Carbohydrate biosynthesis; dTDP-L-rhamnose biosynthesis.</text>
</comment>
<evidence type="ECO:0000313" key="9">
    <source>
        <dbReference type="Proteomes" id="UP000319976"/>
    </source>
</evidence>
<keyword evidence="6" id="KW-0521">NADP</keyword>
<keyword evidence="9" id="KW-1185">Reference proteome</keyword>
<dbReference type="GO" id="GO:0008831">
    <property type="term" value="F:dTDP-4-dehydrorhamnose reductase activity"/>
    <property type="evidence" value="ECO:0007669"/>
    <property type="project" value="UniProtKB-EC"/>
</dbReference>
<comment type="similarity">
    <text evidence="2 6">Belongs to the dTDP-4-dehydrorhamnose reductase family.</text>
</comment>
<dbReference type="GO" id="GO:0048270">
    <property type="term" value="F:methionine adenosyltransferase regulator activity"/>
    <property type="evidence" value="ECO:0007669"/>
    <property type="project" value="TreeGrafter"/>
</dbReference>
<evidence type="ECO:0000256" key="5">
    <source>
        <dbReference type="ARBA" id="ARBA00048200"/>
    </source>
</evidence>
<dbReference type="InterPro" id="IPR029903">
    <property type="entry name" value="RmlD-like-bd"/>
</dbReference>
<dbReference type="EC" id="1.1.1.133" evidence="3 6"/>
<accession>A0A517T7A5</accession>
<reference evidence="8 9" key="1">
    <citation type="submission" date="2019-02" db="EMBL/GenBank/DDBJ databases">
        <title>Deep-cultivation of Planctomycetes and their phenomic and genomic characterization uncovers novel biology.</title>
        <authorList>
            <person name="Wiegand S."/>
            <person name="Jogler M."/>
            <person name="Boedeker C."/>
            <person name="Pinto D."/>
            <person name="Vollmers J."/>
            <person name="Rivas-Marin E."/>
            <person name="Kohn T."/>
            <person name="Peeters S.H."/>
            <person name="Heuer A."/>
            <person name="Rast P."/>
            <person name="Oberbeckmann S."/>
            <person name="Bunk B."/>
            <person name="Jeske O."/>
            <person name="Meyerdierks A."/>
            <person name="Storesund J.E."/>
            <person name="Kallscheuer N."/>
            <person name="Luecker S."/>
            <person name="Lage O.M."/>
            <person name="Pohl T."/>
            <person name="Merkel B.J."/>
            <person name="Hornburger P."/>
            <person name="Mueller R.-W."/>
            <person name="Bruemmer F."/>
            <person name="Labrenz M."/>
            <person name="Spormann A.M."/>
            <person name="Op den Camp H."/>
            <person name="Overmann J."/>
            <person name="Amann R."/>
            <person name="Jetten M.S.M."/>
            <person name="Mascher T."/>
            <person name="Medema M.H."/>
            <person name="Devos D.P."/>
            <person name="Kaster A.-K."/>
            <person name="Ovreas L."/>
            <person name="Rohde M."/>
            <person name="Galperin M.Y."/>
            <person name="Jogler C."/>
        </authorList>
    </citation>
    <scope>NUCLEOTIDE SEQUENCE [LARGE SCALE GENOMIC DNA]</scope>
    <source>
        <strain evidence="8 9">V22</strain>
    </source>
</reference>
<dbReference type="Gene3D" id="3.90.25.10">
    <property type="entry name" value="UDP-galactose 4-epimerase, domain 1"/>
    <property type="match status" value="1"/>
</dbReference>
<sequence>MDSILILGSETTTGSNIASRLSEQNTVTALPVTAIASQSEPVATAGPRNAMEAGDIEAARTILNNVNPSRVIYCGAASESCWSKPQIGRNDLSLLRVWLRAVREHGSALTLVSSDGVFAGPHMFHDESSDRFCESLEATIIRDMEELVLRVVPDSLVVRTNAFGWSKEDNGWIERELAQLEQAVPYTFENMPYASPILATDLAEAIERTHEEELKGLLHLAGAERVSKAEFLQTLASVFELPAPEFTPIEIGNGPATGFGAAETALNSKKARNLLNFALPTLMESMIKLKDQHTTITKPTTVTESIAA</sequence>
<dbReference type="SUPFAM" id="SSF51735">
    <property type="entry name" value="NAD(P)-binding Rossmann-fold domains"/>
    <property type="match status" value="1"/>
</dbReference>
<proteinExistence type="inferred from homology"/>
<dbReference type="AlphaFoldDB" id="A0A517T7A5"/>
<dbReference type="Pfam" id="PF04321">
    <property type="entry name" value="RmlD_sub_bind"/>
    <property type="match status" value="1"/>
</dbReference>
<evidence type="ECO:0000256" key="1">
    <source>
        <dbReference type="ARBA" id="ARBA00004781"/>
    </source>
</evidence>
<name>A0A517T7A5_9PLAN</name>
<dbReference type="KEGG" id="chya:V22_14610"/>
<comment type="catalytic activity">
    <reaction evidence="5">
        <text>dTDP-beta-L-rhamnose + NADP(+) = dTDP-4-dehydro-beta-L-rhamnose + NADPH + H(+)</text>
        <dbReference type="Rhea" id="RHEA:21796"/>
        <dbReference type="ChEBI" id="CHEBI:15378"/>
        <dbReference type="ChEBI" id="CHEBI:57510"/>
        <dbReference type="ChEBI" id="CHEBI:57783"/>
        <dbReference type="ChEBI" id="CHEBI:58349"/>
        <dbReference type="ChEBI" id="CHEBI:62830"/>
        <dbReference type="EC" id="1.1.1.133"/>
    </reaction>
</comment>
<keyword evidence="6" id="KW-0560">Oxidoreductase</keyword>
<organism evidence="8 9">
    <name type="scientific">Calycomorphotria hydatis</name>
    <dbReference type="NCBI Taxonomy" id="2528027"/>
    <lineage>
        <taxon>Bacteria</taxon>
        <taxon>Pseudomonadati</taxon>
        <taxon>Planctomycetota</taxon>
        <taxon>Planctomycetia</taxon>
        <taxon>Planctomycetales</taxon>
        <taxon>Planctomycetaceae</taxon>
        <taxon>Calycomorphotria</taxon>
    </lineage>
</organism>
<evidence type="ECO:0000313" key="8">
    <source>
        <dbReference type="EMBL" id="QDT64230.1"/>
    </source>
</evidence>
<dbReference type="InterPro" id="IPR036291">
    <property type="entry name" value="NAD(P)-bd_dom_sf"/>
</dbReference>
<dbReference type="GO" id="GO:0048269">
    <property type="term" value="C:methionine adenosyltransferase complex"/>
    <property type="evidence" value="ECO:0007669"/>
    <property type="project" value="TreeGrafter"/>
</dbReference>
<dbReference type="RefSeq" id="WP_197439998.1">
    <property type="nucleotide sequence ID" value="NZ_CP036316.1"/>
</dbReference>
<evidence type="ECO:0000256" key="3">
    <source>
        <dbReference type="ARBA" id="ARBA00012929"/>
    </source>
</evidence>
<gene>
    <name evidence="8" type="ORF">V22_14610</name>
</gene>
<dbReference type="Gene3D" id="3.40.50.720">
    <property type="entry name" value="NAD(P)-binding Rossmann-like Domain"/>
    <property type="match status" value="1"/>
</dbReference>